<organism evidence="1 2">
    <name type="scientific">Actinokineospora cianjurensis</name>
    <dbReference type="NCBI Taxonomy" id="585224"/>
    <lineage>
        <taxon>Bacteria</taxon>
        <taxon>Bacillati</taxon>
        <taxon>Actinomycetota</taxon>
        <taxon>Actinomycetes</taxon>
        <taxon>Pseudonocardiales</taxon>
        <taxon>Pseudonocardiaceae</taxon>
        <taxon>Actinokineospora</taxon>
    </lineage>
</organism>
<keyword evidence="2" id="KW-1185">Reference proteome</keyword>
<evidence type="ECO:0000313" key="2">
    <source>
        <dbReference type="Proteomes" id="UP000282454"/>
    </source>
</evidence>
<accession>A0A421BCM9</accession>
<evidence type="ECO:0000313" key="1">
    <source>
        <dbReference type="EMBL" id="RLK62093.1"/>
    </source>
</evidence>
<proteinExistence type="predicted"/>
<dbReference type="EMBL" id="RCDD01000001">
    <property type="protein sequence ID" value="RLK62093.1"/>
    <property type="molecule type" value="Genomic_DNA"/>
</dbReference>
<dbReference type="Proteomes" id="UP000282454">
    <property type="component" value="Unassembled WGS sequence"/>
</dbReference>
<gene>
    <name evidence="1" type="ORF">CLV68_2646</name>
</gene>
<dbReference type="AlphaFoldDB" id="A0A421BCM9"/>
<name>A0A421BCM9_9PSEU</name>
<protein>
    <submittedName>
        <fullName evidence="1">Uncharacterized protein</fullName>
    </submittedName>
</protein>
<sequence length="73" mass="7756">MSRVLGCRVPLSDRGCVRRRPPWEFAEGRTAVGEVGCGVGMPPTERAVKLPVADSGVVSLGIRPRQVGLRLSG</sequence>
<comment type="caution">
    <text evidence="1">The sequence shown here is derived from an EMBL/GenBank/DDBJ whole genome shotgun (WGS) entry which is preliminary data.</text>
</comment>
<reference evidence="1 2" key="1">
    <citation type="submission" date="2018-10" db="EMBL/GenBank/DDBJ databases">
        <title>Genomic Encyclopedia of Archaeal and Bacterial Type Strains, Phase II (KMG-II): from individual species to whole genera.</title>
        <authorList>
            <person name="Goeker M."/>
        </authorList>
    </citation>
    <scope>NUCLEOTIDE SEQUENCE [LARGE SCALE GENOMIC DNA]</scope>
    <source>
        <strain evidence="1 2">DSM 45657</strain>
    </source>
</reference>